<protein>
    <submittedName>
        <fullName evidence="1">Uncharacterized protein</fullName>
    </submittedName>
</protein>
<evidence type="ECO:0000313" key="1">
    <source>
        <dbReference type="EMBL" id="VAX17222.1"/>
    </source>
</evidence>
<dbReference type="AlphaFoldDB" id="A0A3B1BMG7"/>
<gene>
    <name evidence="1" type="ORF">MNBD_NITROSPINAE04-1843</name>
</gene>
<name>A0A3B1BMG7_9ZZZZ</name>
<proteinExistence type="predicted"/>
<dbReference type="EMBL" id="UOGA01000089">
    <property type="protein sequence ID" value="VAX17222.1"/>
    <property type="molecule type" value="Genomic_DNA"/>
</dbReference>
<sequence>MRKLIMFTFMATFGFVLTSPAFAGNDASIKGKQREGIQREMTNFIVKSQLDGHFLHYDPVSGELKKLKLDKLHDGIVKKGNFFVSCADFTDVKGKKYDLDFMVIEKNGEHHVVQTLVHAVEGKKRPYQVEK</sequence>
<accession>A0A3B1BMG7</accession>
<reference evidence="1" key="1">
    <citation type="submission" date="2018-06" db="EMBL/GenBank/DDBJ databases">
        <authorList>
            <person name="Zhirakovskaya E."/>
        </authorList>
    </citation>
    <scope>NUCLEOTIDE SEQUENCE</scope>
</reference>
<organism evidence="1">
    <name type="scientific">hydrothermal vent metagenome</name>
    <dbReference type="NCBI Taxonomy" id="652676"/>
    <lineage>
        <taxon>unclassified sequences</taxon>
        <taxon>metagenomes</taxon>
        <taxon>ecological metagenomes</taxon>
    </lineage>
</organism>